<dbReference type="Proteomes" id="UP000829354">
    <property type="component" value="Chromosome V"/>
</dbReference>
<keyword evidence="2" id="KW-0809">Transit peptide</keyword>
<dbReference type="EMBL" id="CP092624">
    <property type="protein sequence ID" value="UMM38002.1"/>
    <property type="molecule type" value="Genomic_DNA"/>
</dbReference>
<dbReference type="Gene3D" id="3.30.830.10">
    <property type="entry name" value="Metalloenzyme, LuxS/M16 peptidase-like"/>
    <property type="match status" value="2"/>
</dbReference>
<evidence type="ECO:0000256" key="2">
    <source>
        <dbReference type="ARBA" id="ARBA00022946"/>
    </source>
</evidence>
<comment type="subcellular location">
    <subcellularLocation>
        <location evidence="1">Mitochondrion</location>
    </subcellularLocation>
</comment>
<dbReference type="PANTHER" id="PTHR11851">
    <property type="entry name" value="METALLOPROTEASE"/>
    <property type="match status" value="1"/>
</dbReference>
<evidence type="ECO:0000256" key="3">
    <source>
        <dbReference type="ARBA" id="ARBA00023128"/>
    </source>
</evidence>
<name>A0AAE9FD94_CAEBR</name>
<dbReference type="InterPro" id="IPR011765">
    <property type="entry name" value="Pept_M16_N"/>
</dbReference>
<dbReference type="SUPFAM" id="SSF63411">
    <property type="entry name" value="LuxS/MPP-like metallohydrolase"/>
    <property type="match status" value="2"/>
</dbReference>
<dbReference type="InterPro" id="IPR050361">
    <property type="entry name" value="MPP/UQCRC_Complex"/>
</dbReference>
<protein>
    <recommendedName>
        <fullName evidence="4">Peptidase M16 N-terminal domain-containing protein</fullName>
    </recommendedName>
</protein>
<accession>A0AAE9FD94</accession>
<dbReference type="PANTHER" id="PTHR11851:SF226">
    <property type="entry name" value="CYTOCHROME B-C1 COMPLEX SUBUNIT 2, MITOCHONDRIAL"/>
    <property type="match status" value="1"/>
</dbReference>
<dbReference type="GO" id="GO:0046872">
    <property type="term" value="F:metal ion binding"/>
    <property type="evidence" value="ECO:0007669"/>
    <property type="project" value="InterPro"/>
</dbReference>
<reference evidence="5 6" key="1">
    <citation type="submission" date="2022-04" db="EMBL/GenBank/DDBJ databases">
        <title>Chromosome-level reference genomes for two strains of Caenorhabditis briggsae: an improved platform for comparative genomics.</title>
        <authorList>
            <person name="Stevens L."/>
            <person name="Andersen E."/>
        </authorList>
    </citation>
    <scope>NUCLEOTIDE SEQUENCE [LARGE SCALE GENOMIC DNA]</scope>
    <source>
        <strain evidence="5">VX34</strain>
        <tissue evidence="5">Whole-organism</tissue>
    </source>
</reference>
<dbReference type="GO" id="GO:0005739">
    <property type="term" value="C:mitochondrion"/>
    <property type="evidence" value="ECO:0007669"/>
    <property type="project" value="UniProtKB-SubCell"/>
</dbReference>
<dbReference type="AlphaFoldDB" id="A0AAE9FD94"/>
<dbReference type="GO" id="GO:0016020">
    <property type="term" value="C:membrane"/>
    <property type="evidence" value="ECO:0007669"/>
    <property type="project" value="UniProtKB-ARBA"/>
</dbReference>
<keyword evidence="3" id="KW-0496">Mitochondrion</keyword>
<dbReference type="InterPro" id="IPR011249">
    <property type="entry name" value="Metalloenz_LuxS/M16"/>
</dbReference>
<dbReference type="Pfam" id="PF00675">
    <property type="entry name" value="Peptidase_M16"/>
    <property type="match status" value="1"/>
</dbReference>
<gene>
    <name evidence="5" type="ORF">L5515_009591</name>
</gene>
<feature type="domain" description="Peptidase M16 N-terminal" evidence="4">
    <location>
        <begin position="34"/>
        <end position="175"/>
    </location>
</feature>
<evidence type="ECO:0000313" key="5">
    <source>
        <dbReference type="EMBL" id="UMM38002.1"/>
    </source>
</evidence>
<dbReference type="FunFam" id="3.30.830.10:FF:000021">
    <property type="entry name" value="Cytochrome b-c1 complex subunit 2"/>
    <property type="match status" value="1"/>
</dbReference>
<sequence length="433" mass="46636">MRASAVSKSAAAALKTNGGPVAPIKEKLKNGLTVVAQDNNGAVSQLILAFRAGSRYQSVTQQGLVHHIRNFVGRDAQSYPGLQLVWQTGVVGGQMTSFASRDIFGVQISVPREESAYALSILGHVASKPAFKPWEIEDVLPTIRADIAHKSIYTQLFEDLHKAAFRNDSLAYSIYSSKKQVGAFGSEELSKFAAKHFVTGNGCLVGINVDGEILKSYGEESGTISEGQSVHNHMEPFRGGDYRRFARGDTVHIMISGAGSPLSELRQLASQYVFLAHIGRTSPLKFASVPGTMSGMGMAGLPSSVAGSAFQAPYDGTGLAGVYMVSDASHSDLAVRAAVKALRQTKVQDLEGCKRRAISELLFSMENSTHVAYEHATNALYKGPDASTLIAEIQKITDSDIEKYVKFTFEHLAIAAHGNHFKVPYSDEIHQIA</sequence>
<dbReference type="FunFam" id="3.30.830.10:FF:000039">
    <property type="entry name" value="Ubiquinol-cytochrome c reductase core subunit 2"/>
    <property type="match status" value="1"/>
</dbReference>
<keyword evidence="6" id="KW-1185">Reference proteome</keyword>
<evidence type="ECO:0000259" key="4">
    <source>
        <dbReference type="Pfam" id="PF00675"/>
    </source>
</evidence>
<proteinExistence type="predicted"/>
<evidence type="ECO:0000313" key="6">
    <source>
        <dbReference type="Proteomes" id="UP000829354"/>
    </source>
</evidence>
<organism evidence="5 6">
    <name type="scientific">Caenorhabditis briggsae</name>
    <dbReference type="NCBI Taxonomy" id="6238"/>
    <lineage>
        <taxon>Eukaryota</taxon>
        <taxon>Metazoa</taxon>
        <taxon>Ecdysozoa</taxon>
        <taxon>Nematoda</taxon>
        <taxon>Chromadorea</taxon>
        <taxon>Rhabditida</taxon>
        <taxon>Rhabditina</taxon>
        <taxon>Rhabditomorpha</taxon>
        <taxon>Rhabditoidea</taxon>
        <taxon>Rhabditidae</taxon>
        <taxon>Peloderinae</taxon>
        <taxon>Caenorhabditis</taxon>
    </lineage>
</organism>
<evidence type="ECO:0000256" key="1">
    <source>
        <dbReference type="ARBA" id="ARBA00004173"/>
    </source>
</evidence>